<dbReference type="PANTHER" id="PTHR12236:SF18">
    <property type="entry name" value="CUTICULAR PROTEIN 66D"/>
    <property type="match status" value="1"/>
</dbReference>
<dbReference type="Pfam" id="PF00379">
    <property type="entry name" value="Chitin_bind_4"/>
    <property type="match status" value="1"/>
</dbReference>
<dbReference type="InterPro" id="IPR000618">
    <property type="entry name" value="Insect_cuticle"/>
</dbReference>
<evidence type="ECO:0000313" key="3">
    <source>
        <dbReference type="EMBL" id="KAG7166552.1"/>
    </source>
</evidence>
<dbReference type="GO" id="GO:0031012">
    <property type="term" value="C:extracellular matrix"/>
    <property type="evidence" value="ECO:0007669"/>
    <property type="project" value="TreeGrafter"/>
</dbReference>
<evidence type="ECO:0000256" key="2">
    <source>
        <dbReference type="PROSITE-ProRule" id="PRU00497"/>
    </source>
</evidence>
<dbReference type="PROSITE" id="PS51155">
    <property type="entry name" value="CHIT_BIND_RR_2"/>
    <property type="match status" value="1"/>
</dbReference>
<evidence type="ECO:0000256" key="1">
    <source>
        <dbReference type="ARBA" id="ARBA00022460"/>
    </source>
</evidence>
<proteinExistence type="predicted"/>
<evidence type="ECO:0000313" key="4">
    <source>
        <dbReference type="Proteomes" id="UP000747542"/>
    </source>
</evidence>
<keyword evidence="1 2" id="KW-0193">Cuticle</keyword>
<sequence>MKYNLQYLYRWCLDMLYNTVPSPQVAAAVLCVVVAVAGLPAPQSSSSTEWPIIPYDFGYEVSDAETNNYQNRAEIKLPNGDVFGSYSLLRPDNVIMTVTYNVTGDDGFRYSIVKTDLDTPAS</sequence>
<dbReference type="PANTHER" id="PTHR12236">
    <property type="entry name" value="STRUCTURAL CONTITUENT OF CUTICLE"/>
    <property type="match status" value="1"/>
</dbReference>
<comment type="caution">
    <text evidence="3">The sequence shown here is derived from an EMBL/GenBank/DDBJ whole genome shotgun (WGS) entry which is preliminary data.</text>
</comment>
<protein>
    <submittedName>
        <fullName evidence="3">Putative Insect cuticle protein domain-containing protein 6</fullName>
    </submittedName>
</protein>
<dbReference type="EMBL" id="JAHLQT010022531">
    <property type="protein sequence ID" value="KAG7166552.1"/>
    <property type="molecule type" value="Genomic_DNA"/>
</dbReference>
<reference evidence="3" key="1">
    <citation type="journal article" date="2021" name="Sci. Adv.">
        <title>The American lobster genome reveals insights on longevity, neural, and immune adaptations.</title>
        <authorList>
            <person name="Polinski J.M."/>
            <person name="Zimin A.V."/>
            <person name="Clark K.F."/>
            <person name="Kohn A.B."/>
            <person name="Sadowski N."/>
            <person name="Timp W."/>
            <person name="Ptitsyn A."/>
            <person name="Khanna P."/>
            <person name="Romanova D.Y."/>
            <person name="Williams P."/>
            <person name="Greenwood S.J."/>
            <person name="Moroz L.L."/>
            <person name="Walt D.R."/>
            <person name="Bodnar A.G."/>
        </authorList>
    </citation>
    <scope>NUCLEOTIDE SEQUENCE</scope>
    <source>
        <strain evidence="3">GMGI-L3</strain>
    </source>
</reference>
<accession>A0A8J5MX34</accession>
<dbReference type="AlphaFoldDB" id="A0A8J5MX34"/>
<dbReference type="InterPro" id="IPR051217">
    <property type="entry name" value="Insect_Cuticle_Struc_Prot"/>
</dbReference>
<dbReference type="Proteomes" id="UP000747542">
    <property type="component" value="Unassembled WGS sequence"/>
</dbReference>
<gene>
    <name evidence="3" type="ORF">Hamer_G005675</name>
</gene>
<keyword evidence="4" id="KW-1185">Reference proteome</keyword>
<name>A0A8J5MX34_HOMAM</name>
<organism evidence="3 4">
    <name type="scientific">Homarus americanus</name>
    <name type="common">American lobster</name>
    <dbReference type="NCBI Taxonomy" id="6706"/>
    <lineage>
        <taxon>Eukaryota</taxon>
        <taxon>Metazoa</taxon>
        <taxon>Ecdysozoa</taxon>
        <taxon>Arthropoda</taxon>
        <taxon>Crustacea</taxon>
        <taxon>Multicrustacea</taxon>
        <taxon>Malacostraca</taxon>
        <taxon>Eumalacostraca</taxon>
        <taxon>Eucarida</taxon>
        <taxon>Decapoda</taxon>
        <taxon>Pleocyemata</taxon>
        <taxon>Astacidea</taxon>
        <taxon>Nephropoidea</taxon>
        <taxon>Nephropidae</taxon>
        <taxon>Homarus</taxon>
    </lineage>
</organism>
<dbReference type="GO" id="GO:0005615">
    <property type="term" value="C:extracellular space"/>
    <property type="evidence" value="ECO:0007669"/>
    <property type="project" value="TreeGrafter"/>
</dbReference>
<dbReference type="GO" id="GO:0042302">
    <property type="term" value="F:structural constituent of cuticle"/>
    <property type="evidence" value="ECO:0007669"/>
    <property type="project" value="UniProtKB-UniRule"/>
</dbReference>